<dbReference type="InterPro" id="IPR013752">
    <property type="entry name" value="KPA_reductase"/>
</dbReference>
<feature type="domain" description="Ketopantoate reductase N-terminal" evidence="2">
    <location>
        <begin position="8"/>
        <end position="163"/>
    </location>
</feature>
<proteinExistence type="predicted"/>
<evidence type="ECO:0000259" key="3">
    <source>
        <dbReference type="Pfam" id="PF08546"/>
    </source>
</evidence>
<dbReference type="Proteomes" id="UP000324748">
    <property type="component" value="Unassembled WGS sequence"/>
</dbReference>
<accession>A0A5B0LNJ3</accession>
<dbReference type="GO" id="GO:0005737">
    <property type="term" value="C:cytoplasm"/>
    <property type="evidence" value="ECO:0007669"/>
    <property type="project" value="TreeGrafter"/>
</dbReference>
<sequence length="435" mass="47460">MSSEPMDILLVGLGAVGGIYAYVLERSQRCRVTAITRSLYDSIQTHGLTINSKKYGLIENWRPYRLVRSADEAADRYYRFVVCCIKCLPDVEPTSAILAPFLLPCHQASSDARTNLPPTVVLCQNGIGIEQSLAEAFPSVHILSCVAWIMATLTSPSVVESRTSTPQNCSVQPINPGGPIIEHDALDRLVIGLYEGEGFAENHDDPDQRPCNWYVEGLLDEDGTALIGAARTEKLQCGTNEMQLFLDVITAGGCKAEAVGHIQPARWAKNMVNGAFSTMCTLSRASIAQFLAPDFLPHTLPAVRETMVEMLCVARALGYREAELSAETVDEVISLMLQNSQSKGSVSRLPSALKASPANQATDRRINPDVPPEDKDPDGTEVKNIGVDGPMEQPSFKPSMLIDMERNRPIELEPIIGAVLERAKSKAIETPRLDL</sequence>
<evidence type="ECO:0000313" key="4">
    <source>
        <dbReference type="EMBL" id="KAA1066102.1"/>
    </source>
</evidence>
<dbReference type="PANTHER" id="PTHR21708">
    <property type="entry name" value="PROBABLE 2-DEHYDROPANTOATE 2-REDUCTASE"/>
    <property type="match status" value="1"/>
</dbReference>
<feature type="domain" description="Ketopantoate reductase C-terminal" evidence="3">
    <location>
        <begin position="262"/>
        <end position="345"/>
    </location>
</feature>
<dbReference type="InterPro" id="IPR008927">
    <property type="entry name" value="6-PGluconate_DH-like_C_sf"/>
</dbReference>
<evidence type="ECO:0000256" key="1">
    <source>
        <dbReference type="SAM" id="MobiDB-lite"/>
    </source>
</evidence>
<dbReference type="Gene3D" id="3.40.50.720">
    <property type="entry name" value="NAD(P)-binding Rossmann-like Domain"/>
    <property type="match status" value="1"/>
</dbReference>
<dbReference type="PANTHER" id="PTHR21708:SF43">
    <property type="entry name" value="KETOPANTOATE REDUCTASE C-TERMINAL DOMAIN-CONTAINING PROTEIN"/>
    <property type="match status" value="1"/>
</dbReference>
<keyword evidence="5" id="KW-1185">Reference proteome</keyword>
<evidence type="ECO:0000313" key="5">
    <source>
        <dbReference type="Proteomes" id="UP000324748"/>
    </source>
</evidence>
<gene>
    <name evidence="4" type="ORF">PGT21_021475</name>
</gene>
<dbReference type="InterPro" id="IPR051402">
    <property type="entry name" value="KPR-Related"/>
</dbReference>
<comment type="caution">
    <text evidence="4">The sequence shown here is derived from an EMBL/GenBank/DDBJ whole genome shotgun (WGS) entry which is preliminary data.</text>
</comment>
<dbReference type="OrthoDB" id="3609at2759"/>
<dbReference type="EMBL" id="VSWC01000196">
    <property type="protein sequence ID" value="KAA1066102.1"/>
    <property type="molecule type" value="Genomic_DNA"/>
</dbReference>
<dbReference type="Pfam" id="PF02558">
    <property type="entry name" value="ApbA"/>
    <property type="match status" value="1"/>
</dbReference>
<dbReference type="InterPro" id="IPR013328">
    <property type="entry name" value="6PGD_dom2"/>
</dbReference>
<organism evidence="4 5">
    <name type="scientific">Puccinia graminis f. sp. tritici</name>
    <dbReference type="NCBI Taxonomy" id="56615"/>
    <lineage>
        <taxon>Eukaryota</taxon>
        <taxon>Fungi</taxon>
        <taxon>Dikarya</taxon>
        <taxon>Basidiomycota</taxon>
        <taxon>Pucciniomycotina</taxon>
        <taxon>Pucciniomycetes</taxon>
        <taxon>Pucciniales</taxon>
        <taxon>Pucciniaceae</taxon>
        <taxon>Puccinia</taxon>
    </lineage>
</organism>
<evidence type="ECO:0000259" key="2">
    <source>
        <dbReference type="Pfam" id="PF02558"/>
    </source>
</evidence>
<name>A0A5B0LNJ3_PUCGR</name>
<dbReference type="InterPro" id="IPR013332">
    <property type="entry name" value="KPR_N"/>
</dbReference>
<reference evidence="4 5" key="1">
    <citation type="submission" date="2019-05" db="EMBL/GenBank/DDBJ databases">
        <title>Emergence of the Ug99 lineage of the wheat stem rust pathogen through somatic hybridization.</title>
        <authorList>
            <person name="Li F."/>
            <person name="Upadhyaya N.M."/>
            <person name="Sperschneider J."/>
            <person name="Matny O."/>
            <person name="Nguyen-Phuc H."/>
            <person name="Mago R."/>
            <person name="Raley C."/>
            <person name="Miller M.E."/>
            <person name="Silverstein K.A.T."/>
            <person name="Henningsen E."/>
            <person name="Hirsch C.D."/>
            <person name="Visser B."/>
            <person name="Pretorius Z.A."/>
            <person name="Steffenson B.J."/>
            <person name="Schwessinger B."/>
            <person name="Dodds P.N."/>
            <person name="Figueroa M."/>
        </authorList>
    </citation>
    <scope>NUCLEOTIDE SEQUENCE [LARGE SCALE GENOMIC DNA]</scope>
    <source>
        <strain evidence="4">21-0</strain>
    </source>
</reference>
<feature type="compositionally biased region" description="Basic and acidic residues" evidence="1">
    <location>
        <begin position="362"/>
        <end position="381"/>
    </location>
</feature>
<evidence type="ECO:0008006" key="6">
    <source>
        <dbReference type="Google" id="ProtNLM"/>
    </source>
</evidence>
<dbReference type="Pfam" id="PF08546">
    <property type="entry name" value="ApbA_C"/>
    <property type="match status" value="2"/>
</dbReference>
<feature type="domain" description="Ketopantoate reductase C-terminal" evidence="3">
    <location>
        <begin position="390"/>
        <end position="434"/>
    </location>
</feature>
<protein>
    <recommendedName>
        <fullName evidence="6">Ketopantoate reductase C-terminal domain-containing protein</fullName>
    </recommendedName>
</protein>
<feature type="region of interest" description="Disordered" evidence="1">
    <location>
        <begin position="346"/>
        <end position="401"/>
    </location>
</feature>
<dbReference type="SUPFAM" id="SSF48179">
    <property type="entry name" value="6-phosphogluconate dehydrogenase C-terminal domain-like"/>
    <property type="match status" value="1"/>
</dbReference>
<dbReference type="Gene3D" id="1.10.1040.10">
    <property type="entry name" value="N-(1-d-carboxylethyl)-l-norvaline Dehydrogenase, domain 2"/>
    <property type="match status" value="1"/>
</dbReference>
<dbReference type="AlphaFoldDB" id="A0A5B0LNJ3"/>